<dbReference type="PANTHER" id="PTHR11232">
    <property type="entry name" value="PHOSPHOTYROSINE INTERACTION DOMAIN-CONTAINING FAMILY MEMBER"/>
    <property type="match status" value="1"/>
</dbReference>
<dbReference type="Proteomes" id="UP000663829">
    <property type="component" value="Unassembled WGS sequence"/>
</dbReference>
<dbReference type="AlphaFoldDB" id="A0A814P6C7"/>
<dbReference type="InterPro" id="IPR011993">
    <property type="entry name" value="PH-like_dom_sf"/>
</dbReference>
<feature type="compositionally biased region" description="Basic and acidic residues" evidence="1">
    <location>
        <begin position="323"/>
        <end position="335"/>
    </location>
</feature>
<sequence length="448" mass="51603">MMAKQETFFHNDNNQAQYTSIMPPHAKNTDKKQTELDRARALYHDFDDAFQTDETVDYFGQEKHHVSQNVHQQHSSSQDNPMHFYLQSVETISETLNNSQNRYYSKENSRSSTPSTESSSAINSTPFQRRLYPQVRIPGGRRRSGTQPQTPSDELSPDLLNLKLNDPSHIYLHEPAPFTPESARLDHLSAIASGQINIRTPTDDYFNKISHERKKILVLLPQYFLVKYLGRTPCTAIWGAKAVRGPIDGMVQSARQLSTMADLPTLEACINTKGLLLTQRLSKTNHHHRDRSSRKTNHSPQRTEHSRAFSPLRHAFSNSTATNKDDHRNNTDERHGLIPLENISYVMHDMKYSKVSTCIVLRQKENETLTECYAFLFQNREYAQRFALALAEAFNTKTAPNQQQQESTQEKASRSSRPPTSNPHSRKDAHPRRSKHRRYEDYLRDSEV</sequence>
<dbReference type="PANTHER" id="PTHR11232:SF57">
    <property type="entry name" value="RE46159P"/>
    <property type="match status" value="1"/>
</dbReference>
<dbReference type="InterPro" id="IPR051133">
    <property type="entry name" value="Adapter_Engulfment-Domain"/>
</dbReference>
<feature type="compositionally biased region" description="Basic residues" evidence="1">
    <location>
        <begin position="427"/>
        <end position="437"/>
    </location>
</feature>
<organism evidence="2 4">
    <name type="scientific">Didymodactylos carnosus</name>
    <dbReference type="NCBI Taxonomy" id="1234261"/>
    <lineage>
        <taxon>Eukaryota</taxon>
        <taxon>Metazoa</taxon>
        <taxon>Spiralia</taxon>
        <taxon>Gnathifera</taxon>
        <taxon>Rotifera</taxon>
        <taxon>Eurotatoria</taxon>
        <taxon>Bdelloidea</taxon>
        <taxon>Philodinida</taxon>
        <taxon>Philodinidae</taxon>
        <taxon>Didymodactylos</taxon>
    </lineage>
</organism>
<feature type="compositionally biased region" description="Basic residues" evidence="1">
    <location>
        <begin position="283"/>
        <end position="297"/>
    </location>
</feature>
<evidence type="ECO:0000313" key="2">
    <source>
        <dbReference type="EMBL" id="CAF1103443.1"/>
    </source>
</evidence>
<name>A0A814P6C7_9BILA</name>
<evidence type="ECO:0000313" key="3">
    <source>
        <dbReference type="EMBL" id="CAF3868205.1"/>
    </source>
</evidence>
<evidence type="ECO:0000313" key="4">
    <source>
        <dbReference type="Proteomes" id="UP000663829"/>
    </source>
</evidence>
<dbReference type="EMBL" id="CAJOBC010005568">
    <property type="protein sequence ID" value="CAF3868205.1"/>
    <property type="molecule type" value="Genomic_DNA"/>
</dbReference>
<feature type="region of interest" description="Disordered" evidence="1">
    <location>
        <begin position="103"/>
        <end position="159"/>
    </location>
</feature>
<protein>
    <submittedName>
        <fullName evidence="2">Uncharacterized protein</fullName>
    </submittedName>
</protein>
<feature type="compositionally biased region" description="Low complexity" evidence="1">
    <location>
        <begin position="110"/>
        <end position="125"/>
    </location>
</feature>
<dbReference type="SUPFAM" id="SSF50729">
    <property type="entry name" value="PH domain-like"/>
    <property type="match status" value="1"/>
</dbReference>
<reference evidence="2" key="1">
    <citation type="submission" date="2021-02" db="EMBL/GenBank/DDBJ databases">
        <authorList>
            <person name="Nowell W R."/>
        </authorList>
    </citation>
    <scope>NUCLEOTIDE SEQUENCE</scope>
</reference>
<dbReference type="Gene3D" id="2.30.29.30">
    <property type="entry name" value="Pleckstrin-homology domain (PH domain)/Phosphotyrosine-binding domain (PTB)"/>
    <property type="match status" value="1"/>
</dbReference>
<gene>
    <name evidence="2" type="ORF">GPM918_LOCUS18865</name>
    <name evidence="3" type="ORF">SRO942_LOCUS18862</name>
</gene>
<keyword evidence="4" id="KW-1185">Reference proteome</keyword>
<feature type="region of interest" description="Disordered" evidence="1">
    <location>
        <begin position="397"/>
        <end position="448"/>
    </location>
</feature>
<dbReference type="EMBL" id="CAJNOQ010005568">
    <property type="protein sequence ID" value="CAF1103443.1"/>
    <property type="molecule type" value="Genomic_DNA"/>
</dbReference>
<feature type="compositionally biased region" description="Polar residues" evidence="1">
    <location>
        <begin position="397"/>
        <end position="407"/>
    </location>
</feature>
<accession>A0A814P6C7</accession>
<dbReference type="OrthoDB" id="9994289at2759"/>
<comment type="caution">
    <text evidence="2">The sequence shown here is derived from an EMBL/GenBank/DDBJ whole genome shotgun (WGS) entry which is preliminary data.</text>
</comment>
<evidence type="ECO:0000256" key="1">
    <source>
        <dbReference type="SAM" id="MobiDB-lite"/>
    </source>
</evidence>
<dbReference type="Proteomes" id="UP000681722">
    <property type="component" value="Unassembled WGS sequence"/>
</dbReference>
<feature type="compositionally biased region" description="Basic and acidic residues" evidence="1">
    <location>
        <begin position="438"/>
        <end position="448"/>
    </location>
</feature>
<proteinExistence type="predicted"/>
<feature type="region of interest" description="Disordered" evidence="1">
    <location>
        <begin position="282"/>
        <end position="335"/>
    </location>
</feature>